<dbReference type="VEuPathDB" id="FungiDB:C1_04030W_A"/>
<dbReference type="SUPFAM" id="SSF55681">
    <property type="entry name" value="Class II aaRS and biotin synthetases"/>
    <property type="match status" value="1"/>
</dbReference>
<dbReference type="Gene3D" id="2.40.50.140">
    <property type="entry name" value="Nucleic acid-binding proteins"/>
    <property type="match status" value="1"/>
</dbReference>
<dbReference type="AlphaFoldDB" id="A0A1D8PD81"/>
<dbReference type="STRING" id="237561.A0A1D8PD81"/>
<reference evidence="9 10" key="3">
    <citation type="journal article" date="2013" name="Genome Biol.">
        <title>Assembly of a phased diploid Candida albicans genome facilitates allele-specific measurements and provides a simple model for repeat and indel structure.</title>
        <authorList>
            <person name="Muzzey D."/>
            <person name="Schwartz K."/>
            <person name="Weissman J.S."/>
            <person name="Sherlock G."/>
        </authorList>
    </citation>
    <scope>NUCLEOTIDE SEQUENCE [LARGE SCALE GENOMIC DNA]</scope>
    <source>
        <strain evidence="10">SC5314 / ATCC MYA-2876</strain>
    </source>
</reference>
<dbReference type="Proteomes" id="UP000000559">
    <property type="component" value="Chromosome 1"/>
</dbReference>
<dbReference type="GeneID" id="3646428"/>
<reference evidence="9 10" key="1">
    <citation type="journal article" date="2004" name="Proc. Natl. Acad. Sci. U.S.A.">
        <title>The diploid genome sequence of Candida albicans.</title>
        <authorList>
            <person name="Jones T."/>
            <person name="Federspiel N.A."/>
            <person name="Chibana H."/>
            <person name="Dungan J."/>
            <person name="Kalman S."/>
            <person name="Magee B.B."/>
            <person name="Newport G."/>
            <person name="Thorstenson Y.R."/>
            <person name="Agabian N."/>
            <person name="Magee P.T."/>
            <person name="Davis R.W."/>
            <person name="Scherer S."/>
        </authorList>
    </citation>
    <scope>NUCLEOTIDE SEQUENCE [LARGE SCALE GENOMIC DNA]</scope>
    <source>
        <strain evidence="10">SC5314 / ATCC MYA-2876</strain>
    </source>
</reference>
<dbReference type="NCBIfam" id="TIGR00459">
    <property type="entry name" value="aspS_bact"/>
    <property type="match status" value="1"/>
</dbReference>
<dbReference type="InterPro" id="IPR045864">
    <property type="entry name" value="aa-tRNA-synth_II/BPL/LPL"/>
</dbReference>
<dbReference type="EMBL" id="CP017623">
    <property type="protein sequence ID" value="AOW26078.1"/>
    <property type="molecule type" value="Genomic_DNA"/>
</dbReference>
<evidence type="ECO:0000256" key="2">
    <source>
        <dbReference type="ARBA" id="ARBA00022598"/>
    </source>
</evidence>
<dbReference type="InterPro" id="IPR006195">
    <property type="entry name" value="aa-tRNA-synth_II"/>
</dbReference>
<dbReference type="FunCoup" id="A0A1D8PD81">
    <property type="interactions" value="680"/>
</dbReference>
<dbReference type="InterPro" id="IPR012340">
    <property type="entry name" value="NA-bd_OB-fold"/>
</dbReference>
<dbReference type="PRINTS" id="PR01042">
    <property type="entry name" value="TRNASYNTHASP"/>
</dbReference>
<gene>
    <name evidence="9" type="ordered locus">CAALFM_C104030WA</name>
    <name evidence="8" type="ordered locus">orf19.11958</name>
</gene>
<dbReference type="eggNOG" id="KOG2411">
    <property type="taxonomic scope" value="Eukaryota"/>
</dbReference>
<dbReference type="SMR" id="A0A1D8PD81"/>
<keyword evidence="2 9" id="KW-0436">Ligase</keyword>
<organism evidence="9 10">
    <name type="scientific">Candida albicans (strain SC5314 / ATCC MYA-2876)</name>
    <name type="common">Yeast</name>
    <dbReference type="NCBI Taxonomy" id="237561"/>
    <lineage>
        <taxon>Eukaryota</taxon>
        <taxon>Fungi</taxon>
        <taxon>Dikarya</taxon>
        <taxon>Ascomycota</taxon>
        <taxon>Saccharomycotina</taxon>
        <taxon>Pichiomycetes</taxon>
        <taxon>Debaryomycetaceae</taxon>
        <taxon>Candida/Lodderomyces clade</taxon>
        <taxon>Candida</taxon>
    </lineage>
</organism>
<dbReference type="GO" id="GO:0003676">
    <property type="term" value="F:nucleic acid binding"/>
    <property type="evidence" value="ECO:0007669"/>
    <property type="project" value="InterPro"/>
</dbReference>
<dbReference type="InterPro" id="IPR002312">
    <property type="entry name" value="Asp/Asn-tRNA-synth_IIb"/>
</dbReference>
<evidence type="ECO:0000259" key="7">
    <source>
        <dbReference type="PROSITE" id="PS50862"/>
    </source>
</evidence>
<dbReference type="OrthoDB" id="439710at2759"/>
<dbReference type="HAMAP" id="MF_00044">
    <property type="entry name" value="Asp_tRNA_synth_type1"/>
    <property type="match status" value="1"/>
</dbReference>
<keyword evidence="4" id="KW-0067">ATP-binding</keyword>
<reference evidence="9 10" key="2">
    <citation type="journal article" date="2007" name="Genome Biol.">
        <title>Assembly of the Candida albicans genome into sixteen supercontigs aligned on the eight chromosomes.</title>
        <authorList>
            <person name="van het Hoog M."/>
            <person name="Rast T.J."/>
            <person name="Martchenko M."/>
            <person name="Grindle S."/>
            <person name="Dignard D."/>
            <person name="Hogues H."/>
            <person name="Cuomo C."/>
            <person name="Berriman M."/>
            <person name="Scherer S."/>
            <person name="Magee B.B."/>
            <person name="Whiteway M."/>
            <person name="Chibana H."/>
            <person name="Nantel A."/>
            <person name="Magee P.T."/>
        </authorList>
    </citation>
    <scope>GENOME REANNOTATION</scope>
    <source>
        <strain evidence="10">SC5314 / ATCC MYA-2876</strain>
    </source>
</reference>
<dbReference type="RefSeq" id="XP_711972.2">
    <property type="nucleotide sequence ID" value="XM_706879.2"/>
</dbReference>
<evidence type="ECO:0000313" key="8">
    <source>
        <dbReference type="CGD" id="CAL0000199979"/>
    </source>
</evidence>
<accession>A0A1D8PD81</accession>
<dbReference type="Pfam" id="PF01336">
    <property type="entry name" value="tRNA_anti-codon"/>
    <property type="match status" value="1"/>
</dbReference>
<keyword evidence="3" id="KW-0547">Nucleotide-binding</keyword>
<dbReference type="InParanoid" id="A0A1D8PD81"/>
<dbReference type="Gene3D" id="3.30.930.10">
    <property type="entry name" value="Bira Bifunctional Protein, Domain 2"/>
    <property type="match status" value="1"/>
</dbReference>
<evidence type="ECO:0000313" key="10">
    <source>
        <dbReference type="Proteomes" id="UP000000559"/>
    </source>
</evidence>
<dbReference type="InterPro" id="IPR004365">
    <property type="entry name" value="NA-bd_OB_tRNA"/>
</dbReference>
<dbReference type="PANTHER" id="PTHR22594">
    <property type="entry name" value="ASPARTYL/LYSYL-TRNA SYNTHETASE"/>
    <property type="match status" value="1"/>
</dbReference>
<sequence length="698" mass="79783">MLSFNVVSRDHTIVMLKILSRIQQHGVRYYSTLPDKASTLAKFDFPSATHTIKSIDSNIEKYLNKQQIKVTLNGHVHRKSRIRPTLGFAFLRDTNGDEIQLLATPKYTEPSIFELMKKLTVEDSVSVSGFIQPKESKSGKEQQWELVVENFQILNSSNLDAAQLDKLKHNNPQDIPPQFRYLQLRTPYYQKSLRLRSEAARLIRDIFIKNHEFVEIETPLLFKSTPEGAREFLVPTRSFNKFYALPQSPQQYKQILMSSGFTRYFQVAKCFRDEDLRSDRQPEFTQIDLEMSFVNNSDQVGIVVEDVIHNVWNKVGGKLTYKVNDEGFLVEADLAEVGESLQFGKLNYIDVLVKYGIDKPDLRSNLSFISLEDFFIAKENADFPVVEVCVLKGAFDASSGKYKLPKSFIDDHNFSSRRPYVWAIQRNDDTFGYFKKLIDANIIATTNTFDESKLQELLNLQPGDILAVSTRAKFPYENPTPLGKFRQLAIEEFPHKWQRPIVMENGQLSVDYDRNDIVVGSWVVNFPLFNPVEESGQTSHVTEESSKPKYPVYNFKKFESTHHPFTMAKIEDYDLLESDPLKVRGEHYDLVINGVEVGGGSRRIHDPALQQYIFEEILQISNFQQLFGHLLKALSMGCPPHAGLALGFDRLCAMLMGSTSIRDVIAFPKNQSGVDPVVESPTGVKEATLNEYFITTKN</sequence>
<keyword evidence="5" id="KW-0648">Protein biosynthesis</keyword>
<keyword evidence="6" id="KW-0030">Aminoacyl-tRNA synthetase</keyword>
<dbReference type="InterPro" id="IPR004115">
    <property type="entry name" value="GAD-like_sf"/>
</dbReference>
<dbReference type="CDD" id="cd04321">
    <property type="entry name" value="ScAspRS_mt_like_N"/>
    <property type="match status" value="1"/>
</dbReference>
<dbReference type="GO" id="GO:0070146">
    <property type="term" value="P:mitochondrial aspartyl-tRNA aminoacylation"/>
    <property type="evidence" value="ECO:0007669"/>
    <property type="project" value="EnsemblFungi"/>
</dbReference>
<keyword evidence="10" id="KW-1185">Reference proteome</keyword>
<evidence type="ECO:0000313" key="9">
    <source>
        <dbReference type="EMBL" id="AOW26078.1"/>
    </source>
</evidence>
<evidence type="ECO:0000256" key="3">
    <source>
        <dbReference type="ARBA" id="ARBA00022741"/>
    </source>
</evidence>
<dbReference type="GO" id="GO:0005739">
    <property type="term" value="C:mitochondrion"/>
    <property type="evidence" value="ECO:0000318"/>
    <property type="project" value="GO_Central"/>
</dbReference>
<dbReference type="SUPFAM" id="SSF50249">
    <property type="entry name" value="Nucleic acid-binding proteins"/>
    <property type="match status" value="1"/>
</dbReference>
<proteinExistence type="inferred from homology"/>
<evidence type="ECO:0000256" key="5">
    <source>
        <dbReference type="ARBA" id="ARBA00022917"/>
    </source>
</evidence>
<evidence type="ECO:0000256" key="6">
    <source>
        <dbReference type="ARBA" id="ARBA00023146"/>
    </source>
</evidence>
<dbReference type="KEGG" id="cal:CAALFM_C104030WA"/>
<comment type="similarity">
    <text evidence="1">Belongs to the class-II aminoacyl-tRNA synthetase family. Type 1 subfamily.</text>
</comment>
<dbReference type="Pfam" id="PF00152">
    <property type="entry name" value="tRNA-synt_2"/>
    <property type="match status" value="1"/>
</dbReference>
<evidence type="ECO:0000256" key="1">
    <source>
        <dbReference type="ARBA" id="ARBA00006303"/>
    </source>
</evidence>
<name>A0A1D8PD81_CANAL</name>
<dbReference type="Gene3D" id="3.30.1360.30">
    <property type="entry name" value="GAD-like domain"/>
    <property type="match status" value="1"/>
</dbReference>
<dbReference type="GO" id="GO:0005524">
    <property type="term" value="F:ATP binding"/>
    <property type="evidence" value="ECO:0007669"/>
    <property type="project" value="UniProtKB-KW"/>
</dbReference>
<dbReference type="InterPro" id="IPR004364">
    <property type="entry name" value="Aa-tRNA-synt_II"/>
</dbReference>
<feature type="domain" description="Aminoacyl-transfer RNA synthetases class-II family profile" evidence="7">
    <location>
        <begin position="193"/>
        <end position="668"/>
    </location>
</feature>
<dbReference type="GO" id="GO:0006422">
    <property type="term" value="P:aspartyl-tRNA aminoacylation"/>
    <property type="evidence" value="ECO:0000318"/>
    <property type="project" value="GO_Central"/>
</dbReference>
<dbReference type="InterPro" id="IPR004524">
    <property type="entry name" value="Asp-tRNA-ligase_1"/>
</dbReference>
<dbReference type="CGD" id="CAL0000199979">
    <property type="gene designation" value="orf19.11958"/>
</dbReference>
<dbReference type="PROSITE" id="PS50862">
    <property type="entry name" value="AA_TRNA_LIGASE_II"/>
    <property type="match status" value="1"/>
</dbReference>
<dbReference type="PANTHER" id="PTHR22594:SF5">
    <property type="entry name" value="ASPARTATE--TRNA LIGASE, MITOCHONDRIAL"/>
    <property type="match status" value="1"/>
</dbReference>
<dbReference type="NCBIfam" id="NF001750">
    <property type="entry name" value="PRK00476.1"/>
    <property type="match status" value="1"/>
</dbReference>
<evidence type="ECO:0000256" key="4">
    <source>
        <dbReference type="ARBA" id="ARBA00022840"/>
    </source>
</evidence>
<protein>
    <submittedName>
        <fullName evidence="9">Aspartate--tRNA ligase</fullName>
    </submittedName>
</protein>
<dbReference type="GO" id="GO:0004815">
    <property type="term" value="F:aspartate-tRNA ligase activity"/>
    <property type="evidence" value="ECO:0000318"/>
    <property type="project" value="GO_Central"/>
</dbReference>